<keyword evidence="7" id="KW-1185">Reference proteome</keyword>
<name>A0A5P2X8W8_STRST</name>
<evidence type="ECO:0000259" key="3">
    <source>
        <dbReference type="Pfam" id="PF01575"/>
    </source>
</evidence>
<dbReference type="Proteomes" id="UP000549009">
    <property type="component" value="Unassembled WGS sequence"/>
</dbReference>
<dbReference type="AlphaFoldDB" id="A0A5P2X8W8"/>
<proteinExistence type="inferred from homology"/>
<evidence type="ECO:0000313" key="7">
    <source>
        <dbReference type="Proteomes" id="UP000549009"/>
    </source>
</evidence>
<evidence type="ECO:0000256" key="1">
    <source>
        <dbReference type="ARBA" id="ARBA00005254"/>
    </source>
</evidence>
<dbReference type="Pfam" id="PF01575">
    <property type="entry name" value="MaoC_dehydratas"/>
    <property type="match status" value="1"/>
</dbReference>
<dbReference type="InterPro" id="IPR029069">
    <property type="entry name" value="HotDog_dom_sf"/>
</dbReference>
<dbReference type="EMBL" id="JACHJD010000017">
    <property type="protein sequence ID" value="MBB5108114.1"/>
    <property type="molecule type" value="Genomic_DNA"/>
</dbReference>
<feature type="region of interest" description="Disordered" evidence="2">
    <location>
        <begin position="17"/>
        <end position="41"/>
    </location>
</feature>
<dbReference type="Proteomes" id="UP000326505">
    <property type="component" value="Chromosome"/>
</dbReference>
<evidence type="ECO:0000256" key="2">
    <source>
        <dbReference type="SAM" id="MobiDB-lite"/>
    </source>
</evidence>
<reference evidence="5 6" key="1">
    <citation type="submission" date="2017-09" db="EMBL/GenBank/DDBJ databases">
        <authorList>
            <person name="Lee N."/>
            <person name="Cho B.-K."/>
        </authorList>
    </citation>
    <scope>NUCLEOTIDE SEQUENCE [LARGE SCALE GENOMIC DNA]</scope>
    <source>
        <strain evidence="5 6">ATCC 27465</strain>
    </source>
</reference>
<dbReference type="OrthoDB" id="9774179at2"/>
<accession>A0A5P2X8W8</accession>
<dbReference type="Gene3D" id="3.10.129.10">
    <property type="entry name" value="Hotdog Thioesterase"/>
    <property type="match status" value="1"/>
</dbReference>
<sequence>MPRPPLPLTLLKGAFLSPLKHPGTGHGNGGPRLRDRARATPGRADAYRRVCGFAPTGEPPGDTLPLPYPHVLAFPLTTRLMAARAFPLPLLGLVHTSIEVVRHRALRPTDDLGLTAYVEKLAPHRRGTEATLTVEATVDGTIAWESRSTYLARHETGATAPPRQGPGDEPPLPVEARWRLAAGLGRRYAAVSGDRNPIHLHPLTARPFGFPRPIAHGMWTFARCLAEYGPTGTEPVRVTARFRAPVLLPATVTYGRRGQHFELRDSTGRPHVRGRVEPLGGR</sequence>
<organism evidence="5 6">
    <name type="scientific">Streptomyces spectabilis</name>
    <dbReference type="NCBI Taxonomy" id="68270"/>
    <lineage>
        <taxon>Bacteria</taxon>
        <taxon>Bacillati</taxon>
        <taxon>Actinomycetota</taxon>
        <taxon>Actinomycetes</taxon>
        <taxon>Kitasatosporales</taxon>
        <taxon>Streptomycetaceae</taxon>
        <taxon>Streptomyces</taxon>
    </lineage>
</organism>
<dbReference type="PANTHER" id="PTHR43841:SF1">
    <property type="entry name" value="3-HYDROXYACYL-THIOESTER DEHYDRATASE X"/>
    <property type="match status" value="1"/>
</dbReference>
<dbReference type="CDD" id="cd03441">
    <property type="entry name" value="R_hydratase_like"/>
    <property type="match status" value="1"/>
</dbReference>
<dbReference type="SUPFAM" id="SSF54637">
    <property type="entry name" value="Thioesterase/thiol ester dehydrase-isomerase"/>
    <property type="match status" value="2"/>
</dbReference>
<evidence type="ECO:0000313" key="4">
    <source>
        <dbReference type="EMBL" id="MBB5108114.1"/>
    </source>
</evidence>
<feature type="domain" description="MaoC-like" evidence="3">
    <location>
        <begin position="185"/>
        <end position="254"/>
    </location>
</feature>
<evidence type="ECO:0000313" key="6">
    <source>
        <dbReference type="Proteomes" id="UP000326505"/>
    </source>
</evidence>
<dbReference type="PANTHER" id="PTHR43841">
    <property type="entry name" value="3-HYDROXYACYL-THIOESTER DEHYDRATASE HTDX-RELATED"/>
    <property type="match status" value="1"/>
</dbReference>
<evidence type="ECO:0000313" key="5">
    <source>
        <dbReference type="EMBL" id="QEV61443.1"/>
    </source>
</evidence>
<dbReference type="RefSeq" id="WP_150512452.1">
    <property type="nucleotide sequence ID" value="NZ_BMSQ01000008.1"/>
</dbReference>
<dbReference type="InterPro" id="IPR002539">
    <property type="entry name" value="MaoC-like_dom"/>
</dbReference>
<protein>
    <submittedName>
        <fullName evidence="4">Acyl dehydratase</fullName>
    </submittedName>
</protein>
<comment type="similarity">
    <text evidence="1">Belongs to the enoyl-CoA hydratase/isomerase family.</text>
</comment>
<dbReference type="EMBL" id="CP023690">
    <property type="protein sequence ID" value="QEV61443.1"/>
    <property type="molecule type" value="Genomic_DNA"/>
</dbReference>
<reference evidence="4 7" key="2">
    <citation type="submission" date="2020-08" db="EMBL/GenBank/DDBJ databases">
        <title>Genomic Encyclopedia of Type Strains, Phase III (KMG-III): the genomes of soil and plant-associated and newly described type strains.</title>
        <authorList>
            <person name="Whitman W."/>
        </authorList>
    </citation>
    <scope>NUCLEOTIDE SEQUENCE [LARGE SCALE GENOMIC DNA]</scope>
    <source>
        <strain evidence="4 7">CECT 3146</strain>
    </source>
</reference>
<dbReference type="KEGG" id="sspb:CP982_24335"/>
<gene>
    <name evidence="5" type="ORF">CP982_24335</name>
    <name evidence="4" type="ORF">FHS40_007235</name>
</gene>